<gene>
    <name evidence="2" type="ORF">CJ030_MR3G009384</name>
</gene>
<dbReference type="OrthoDB" id="1734923at2759"/>
<accession>A0A6A1W8L7</accession>
<dbReference type="SUPFAM" id="SSF140996">
    <property type="entry name" value="Hermes dimerisation domain"/>
    <property type="match status" value="1"/>
</dbReference>
<dbReference type="PANTHER" id="PTHR46481:SF7">
    <property type="entry name" value="ZINC FINGER BED DOMAIN-CONTAINING PROTEIN RICESLEEPER 2-LIKE"/>
    <property type="match status" value="1"/>
</dbReference>
<feature type="region of interest" description="Disordered" evidence="1">
    <location>
        <begin position="1"/>
        <end position="100"/>
    </location>
</feature>
<comment type="caution">
    <text evidence="2">The sequence shown here is derived from an EMBL/GenBank/DDBJ whole genome shotgun (WGS) entry which is preliminary data.</text>
</comment>
<feature type="compositionally biased region" description="Basic and acidic residues" evidence="1">
    <location>
        <begin position="48"/>
        <end position="63"/>
    </location>
</feature>
<reference evidence="2 3" key="1">
    <citation type="journal article" date="2019" name="Plant Biotechnol. J.">
        <title>The red bayberry genome and genetic basis of sex determination.</title>
        <authorList>
            <person name="Jia H.M."/>
            <person name="Jia H.J."/>
            <person name="Cai Q.L."/>
            <person name="Wang Y."/>
            <person name="Zhao H.B."/>
            <person name="Yang W.F."/>
            <person name="Wang G.Y."/>
            <person name="Li Y.H."/>
            <person name="Zhan D.L."/>
            <person name="Shen Y.T."/>
            <person name="Niu Q.F."/>
            <person name="Chang L."/>
            <person name="Qiu J."/>
            <person name="Zhao L."/>
            <person name="Xie H.B."/>
            <person name="Fu W.Y."/>
            <person name="Jin J."/>
            <person name="Li X.W."/>
            <person name="Jiao Y."/>
            <person name="Zhou C.C."/>
            <person name="Tu T."/>
            <person name="Chai C.Y."/>
            <person name="Gao J.L."/>
            <person name="Fan L.J."/>
            <person name="van de Weg E."/>
            <person name="Wang J.Y."/>
            <person name="Gao Z.S."/>
        </authorList>
    </citation>
    <scope>NUCLEOTIDE SEQUENCE [LARGE SCALE GENOMIC DNA]</scope>
    <source>
        <tissue evidence="2">Leaves</tissue>
    </source>
</reference>
<evidence type="ECO:0000256" key="1">
    <source>
        <dbReference type="SAM" id="MobiDB-lite"/>
    </source>
</evidence>
<dbReference type="InterPro" id="IPR052035">
    <property type="entry name" value="ZnF_BED_domain_contain"/>
</dbReference>
<sequence length="729" mass="83391">MVDSSKKSKNLSERKSKERVEDTETSSSSPSSSDDESAKRRRSPGHRQRSDDKELRTEKESRREKRRKARRDGKKRKVDEDDESRSGSLNNEGDMEHGDTDRVFLLPSNVRPTLEVVGPLIHARVEPGEQQVDRPAPPNGVQSVAVDAEAGPLMHENNTLRPCPEDDATAPRRRVIGPEMPSAELLAAAAKLTDAQAEVREAELEEENETFIGLPPPALVIRAASANEAERFEEMDTPPISIPTSTPMLTPFAAALSTPLSKSIGSMGEPLDGCESLKMWNDLTEISDYDASDPMCIDSDCDNPFGCHHEKHDISELKAHLNDVTIHEREQSQMDLGRVMMTHKMKGVKGEEIDSLAVAQYNIEYNEEKIRMAIVRMIVIDKLSFKIVEKEGFKNLIHELEPRFKMPSKYTVMKDCMEAYLLERDRLKANFKFNNYRICFTIQCSTSILDINYVSVTAHFIDRNWKLHKRTLSFHSVLDHDGVTIGKELEDCMRDWKIDKILTITVNNVSSYDVAIEQVKRRQLQVDTLTPGKIICDHDFLQVSCCAHILNLIVTEGLEVVDDSIEKIRNMIKYVKSAPQGLDTFKKCVEQQKIQDSNFLTLDVPTRWNTTYMMLDAAEKYERAFELMMEDDEQFRMFLCEDENGRRGLGPPTSDDWEHIRHFVKFLKFFYEVTLQMCGSEKITSNVYFEGLAEIHEYLFKYSGNGDIILENLALRMKTKYDMYWGDLI</sequence>
<keyword evidence="3" id="KW-1185">Reference proteome</keyword>
<proteinExistence type="predicted"/>
<feature type="compositionally biased region" description="Basic residues" evidence="1">
    <location>
        <begin position="64"/>
        <end position="76"/>
    </location>
</feature>
<dbReference type="PANTHER" id="PTHR46481">
    <property type="entry name" value="ZINC FINGER BED DOMAIN-CONTAINING PROTEIN 4"/>
    <property type="match status" value="1"/>
</dbReference>
<name>A0A6A1W8L7_9ROSI</name>
<dbReference type="SUPFAM" id="SSF53098">
    <property type="entry name" value="Ribonuclease H-like"/>
    <property type="match status" value="1"/>
</dbReference>
<dbReference type="EMBL" id="RXIC02000021">
    <property type="protein sequence ID" value="KAB1220666.1"/>
    <property type="molecule type" value="Genomic_DNA"/>
</dbReference>
<protein>
    <submittedName>
        <fullName evidence="2">Putative AC transposase</fullName>
    </submittedName>
</protein>
<evidence type="ECO:0000313" key="2">
    <source>
        <dbReference type="EMBL" id="KAB1220666.1"/>
    </source>
</evidence>
<dbReference type="InterPro" id="IPR012337">
    <property type="entry name" value="RNaseH-like_sf"/>
</dbReference>
<evidence type="ECO:0000313" key="3">
    <source>
        <dbReference type="Proteomes" id="UP000516437"/>
    </source>
</evidence>
<dbReference type="Proteomes" id="UP000516437">
    <property type="component" value="Chromosome 3"/>
</dbReference>
<organism evidence="2 3">
    <name type="scientific">Morella rubra</name>
    <name type="common">Chinese bayberry</name>
    <dbReference type="NCBI Taxonomy" id="262757"/>
    <lineage>
        <taxon>Eukaryota</taxon>
        <taxon>Viridiplantae</taxon>
        <taxon>Streptophyta</taxon>
        <taxon>Embryophyta</taxon>
        <taxon>Tracheophyta</taxon>
        <taxon>Spermatophyta</taxon>
        <taxon>Magnoliopsida</taxon>
        <taxon>eudicotyledons</taxon>
        <taxon>Gunneridae</taxon>
        <taxon>Pentapetalae</taxon>
        <taxon>rosids</taxon>
        <taxon>fabids</taxon>
        <taxon>Fagales</taxon>
        <taxon>Myricaceae</taxon>
        <taxon>Morella</taxon>
    </lineage>
</organism>
<feature type="compositionally biased region" description="Basic and acidic residues" evidence="1">
    <location>
        <begin position="1"/>
        <end position="22"/>
    </location>
</feature>
<dbReference type="AlphaFoldDB" id="A0A6A1W8L7"/>